<sequence>MIEFLTDKITALVENFVSEQEGKIKDFINKKKEEKSLEKRFKESSQRFFNEKIENSLSIEEIDFPALNEYVKKNLLTQIKETLLEIDSNKKEKDKEIFLDLCINISGAETENEKRIVKLYVKIAIDIIKSFFIGENPESLRALLSEVSENIEKRIDKSTEEIKEAVKNITDKNSFEYLIDSINPKTPSTSPFHFRNDIITFQGREYEQKEIYNFLEDERKLLWMAITGDGGSGKSKLMYHMTKELERGSDWKVIWLEDESLKSILEKTEFKYSKNLLFICDYGGQFSEKLRTLIKRIDTFGNKDSGKKIRLIILEREGFAENCGEILEPMWYRNFCGNSSQNGRVNSTVYDKNKFMKLNPLNYENFKPMVKDYLAEKKKSLSDEEINTVIEKAHKIDHRKTGVRPLILLFIADAVADGKEAKNWDLNKLVEHVINRYEEHWKNVICKGDVELFKAVKEIIAYATAVGGWDLRNKKIGEPIKSAIDVFLKKVDDKNMFLCSICEKTETDGIWSPFEPDLLGEFFVLEFLREKRQNYDDEYVSNFSDICWENSSLLFVLFLSRCVQNYCRQERFKTIFADGMEIFEPKDEENAVWYSYLLVDMTAYQTAENTGRILENLERISKKYPENQEVQTIYAKGLFNLSNVQELQKRKKTIKELKKLSESTPENQEVRTIYANGLFNLSCDQNLKESEKTIEELKKLSELNKSIKNGQ</sequence>
<dbReference type="AlphaFoldDB" id="A0A9D1LYQ9"/>
<accession>A0A9D1LYQ9</accession>
<feature type="domain" description="Novel STAND NTPase 5" evidence="1">
    <location>
        <begin position="210"/>
        <end position="317"/>
    </location>
</feature>
<proteinExistence type="predicted"/>
<dbReference type="Proteomes" id="UP000824118">
    <property type="component" value="Unassembled WGS sequence"/>
</dbReference>
<dbReference type="Gene3D" id="3.40.50.300">
    <property type="entry name" value="P-loop containing nucleotide triphosphate hydrolases"/>
    <property type="match status" value="1"/>
</dbReference>
<dbReference type="EMBL" id="DVNG01000084">
    <property type="protein sequence ID" value="HIU50457.1"/>
    <property type="molecule type" value="Genomic_DNA"/>
</dbReference>
<evidence type="ECO:0000313" key="3">
    <source>
        <dbReference type="Proteomes" id="UP000824118"/>
    </source>
</evidence>
<dbReference type="Pfam" id="PF25199">
    <property type="entry name" value="nSTAND_NTPase5"/>
    <property type="match status" value="1"/>
</dbReference>
<protein>
    <recommendedName>
        <fullName evidence="1">Novel STAND NTPase 5 domain-containing protein</fullName>
    </recommendedName>
</protein>
<gene>
    <name evidence="2" type="ORF">IAD22_05540</name>
</gene>
<evidence type="ECO:0000259" key="1">
    <source>
        <dbReference type="Pfam" id="PF25199"/>
    </source>
</evidence>
<dbReference type="InterPro" id="IPR057574">
    <property type="entry name" value="nSTAND_NTPase5_dom"/>
</dbReference>
<comment type="caution">
    <text evidence="2">The sequence shown here is derived from an EMBL/GenBank/DDBJ whole genome shotgun (WGS) entry which is preliminary data.</text>
</comment>
<dbReference type="InterPro" id="IPR027417">
    <property type="entry name" value="P-loop_NTPase"/>
</dbReference>
<name>A0A9D1LYQ9_9FIRM</name>
<dbReference type="SUPFAM" id="SSF52540">
    <property type="entry name" value="P-loop containing nucleoside triphosphate hydrolases"/>
    <property type="match status" value="1"/>
</dbReference>
<reference evidence="2" key="2">
    <citation type="journal article" date="2021" name="PeerJ">
        <title>Extensive microbial diversity within the chicken gut microbiome revealed by metagenomics and culture.</title>
        <authorList>
            <person name="Gilroy R."/>
            <person name="Ravi A."/>
            <person name="Getino M."/>
            <person name="Pursley I."/>
            <person name="Horton D.L."/>
            <person name="Alikhan N.F."/>
            <person name="Baker D."/>
            <person name="Gharbi K."/>
            <person name="Hall N."/>
            <person name="Watson M."/>
            <person name="Adriaenssens E.M."/>
            <person name="Foster-Nyarko E."/>
            <person name="Jarju S."/>
            <person name="Secka A."/>
            <person name="Antonio M."/>
            <person name="Oren A."/>
            <person name="Chaudhuri R.R."/>
            <person name="La Ragione R."/>
            <person name="Hildebrand F."/>
            <person name="Pallen M.J."/>
        </authorList>
    </citation>
    <scope>NUCLEOTIDE SEQUENCE</scope>
    <source>
        <strain evidence="2">ChiGjej1B1-1684</strain>
    </source>
</reference>
<organism evidence="2 3">
    <name type="scientific">Candidatus Limousia pullorum</name>
    <dbReference type="NCBI Taxonomy" id="2840860"/>
    <lineage>
        <taxon>Bacteria</taxon>
        <taxon>Bacillati</taxon>
        <taxon>Bacillota</taxon>
        <taxon>Clostridia</taxon>
        <taxon>Eubacteriales</taxon>
        <taxon>Oscillospiraceae</taxon>
        <taxon>Oscillospiraceae incertae sedis</taxon>
        <taxon>Candidatus Limousia</taxon>
    </lineage>
</organism>
<reference evidence="2" key="1">
    <citation type="submission" date="2020-10" db="EMBL/GenBank/DDBJ databases">
        <authorList>
            <person name="Gilroy R."/>
        </authorList>
    </citation>
    <scope>NUCLEOTIDE SEQUENCE</scope>
    <source>
        <strain evidence="2">ChiGjej1B1-1684</strain>
    </source>
</reference>
<evidence type="ECO:0000313" key="2">
    <source>
        <dbReference type="EMBL" id="HIU50457.1"/>
    </source>
</evidence>